<dbReference type="GO" id="GO:0004252">
    <property type="term" value="F:serine-type endopeptidase activity"/>
    <property type="evidence" value="ECO:0007669"/>
    <property type="project" value="InterPro"/>
</dbReference>
<feature type="region of interest" description="Disordered" evidence="1">
    <location>
        <begin position="1"/>
        <end position="73"/>
    </location>
</feature>
<accession>A0A3G4ZMA5</accession>
<dbReference type="GO" id="GO:0016887">
    <property type="term" value="F:ATP hydrolysis activity"/>
    <property type="evidence" value="ECO:0007669"/>
    <property type="project" value="InterPro"/>
</dbReference>
<evidence type="ECO:0000256" key="1">
    <source>
        <dbReference type="SAM" id="MobiDB-lite"/>
    </source>
</evidence>
<name>A0A3G4ZMA5_9VIRU</name>
<keyword evidence="3" id="KW-0378">Hydrolase</keyword>
<dbReference type="Gene3D" id="3.40.50.300">
    <property type="entry name" value="P-loop containing nucleotide triphosphate hydrolases"/>
    <property type="match status" value="1"/>
</dbReference>
<dbReference type="GO" id="GO:0005524">
    <property type="term" value="F:ATP binding"/>
    <property type="evidence" value="ECO:0007669"/>
    <property type="project" value="InterPro"/>
</dbReference>
<dbReference type="SMART" id="SM00382">
    <property type="entry name" value="AAA"/>
    <property type="match status" value="1"/>
</dbReference>
<dbReference type="InterPro" id="IPR003959">
    <property type="entry name" value="ATPase_AAA_core"/>
</dbReference>
<gene>
    <name evidence="3" type="ORF">Terrestrivirus4_25</name>
</gene>
<feature type="domain" description="AAA+ ATPase" evidence="2">
    <location>
        <begin position="275"/>
        <end position="421"/>
    </location>
</feature>
<dbReference type="GO" id="GO:0006515">
    <property type="term" value="P:protein quality control for misfolded or incompletely synthesized proteins"/>
    <property type="evidence" value="ECO:0007669"/>
    <property type="project" value="TreeGrafter"/>
</dbReference>
<dbReference type="GO" id="GO:0004176">
    <property type="term" value="F:ATP-dependent peptidase activity"/>
    <property type="evidence" value="ECO:0007669"/>
    <property type="project" value="InterPro"/>
</dbReference>
<dbReference type="Gene3D" id="1.10.8.60">
    <property type="match status" value="1"/>
</dbReference>
<dbReference type="InterPro" id="IPR027417">
    <property type="entry name" value="P-loop_NTPase"/>
</dbReference>
<dbReference type="InterPro" id="IPR027065">
    <property type="entry name" value="Lon_Prtase"/>
</dbReference>
<dbReference type="Pfam" id="PF00004">
    <property type="entry name" value="AAA"/>
    <property type="match status" value="1"/>
</dbReference>
<dbReference type="InterPro" id="IPR054594">
    <property type="entry name" value="Lon_lid"/>
</dbReference>
<dbReference type="EMBL" id="MK071982">
    <property type="protein sequence ID" value="AYV75977.1"/>
    <property type="molecule type" value="Genomic_DNA"/>
</dbReference>
<sequence>MVRLRSSKNNLNNSDNLNDLDSPDDPDNPDNPNDSDNPDNPDNPNDFDNSDDSDNSDNFDDSDDEMDNIGNLRTPENKEYKKWVITMNSKIKERKIKLEDVMKLNLPENESIWFVEHLRILENMERHTEEYYVMKEKIYKKYMDYKENNNTKEGREILNKLKEMSSHNIDILTRIVISEHPDFVKALLYKRYSLVNGEDRTDEYFKVIDWIDTVLDMPTKLKIQIVNNSPSNTVNTEELLYNLKKKLDTKIFGLDHVKEKIIETYCSILTNPYYKKKFIALVGPPGVGKTELGRTIADSFDLPFGQISFGGIKDAATLTGHSLTYIGARPGLFVNILRQAKYLNSVVLLDEIDKINQTQEGSSISSVLLHILDKTQNFRFTDMYMPEIPIDLSNIFFILAMNSDEHLDPILKDRLYIINIPGYDLNEKIMIGKNYTLPKIRESLAFKENEIIINDDCLRYMIERYTPREAGIRGLEKNLTTIVERLNVLKNINKNGKNSNNSNKRIKLSYAIENIKFPINLNKGIIETLLS</sequence>
<organism evidence="3">
    <name type="scientific">Terrestrivirus sp</name>
    <dbReference type="NCBI Taxonomy" id="2487775"/>
    <lineage>
        <taxon>Viruses</taxon>
        <taxon>Varidnaviria</taxon>
        <taxon>Bamfordvirae</taxon>
        <taxon>Nucleocytoviricota</taxon>
        <taxon>Megaviricetes</taxon>
        <taxon>Imitervirales</taxon>
        <taxon>Mimiviridae</taxon>
        <taxon>Klosneuvirinae</taxon>
    </lineage>
</organism>
<feature type="compositionally biased region" description="Low complexity" evidence="1">
    <location>
        <begin position="30"/>
        <end position="47"/>
    </location>
</feature>
<dbReference type="SUPFAM" id="SSF52540">
    <property type="entry name" value="P-loop containing nucleoside triphosphate hydrolases"/>
    <property type="match status" value="1"/>
</dbReference>
<dbReference type="PANTHER" id="PTHR43718:SF2">
    <property type="entry name" value="LON PROTEASE HOMOLOG, MITOCHONDRIAL"/>
    <property type="match status" value="1"/>
</dbReference>
<reference evidence="3" key="1">
    <citation type="submission" date="2018-10" db="EMBL/GenBank/DDBJ databases">
        <title>Hidden diversity of soil giant viruses.</title>
        <authorList>
            <person name="Schulz F."/>
            <person name="Alteio L."/>
            <person name="Goudeau D."/>
            <person name="Ryan E.M."/>
            <person name="Malmstrom R.R."/>
            <person name="Blanchard J."/>
            <person name="Woyke T."/>
        </authorList>
    </citation>
    <scope>NUCLEOTIDE SEQUENCE</scope>
    <source>
        <strain evidence="3">TEV1</strain>
    </source>
</reference>
<feature type="compositionally biased region" description="Low complexity" evidence="1">
    <location>
        <begin position="9"/>
        <end position="20"/>
    </location>
</feature>
<protein>
    <submittedName>
        <fullName evidence="3">ATP-dependent Lon protease</fullName>
    </submittedName>
</protein>
<feature type="compositionally biased region" description="Acidic residues" evidence="1">
    <location>
        <begin position="48"/>
        <end position="67"/>
    </location>
</feature>
<dbReference type="InterPro" id="IPR003593">
    <property type="entry name" value="AAA+_ATPase"/>
</dbReference>
<proteinExistence type="predicted"/>
<evidence type="ECO:0000259" key="2">
    <source>
        <dbReference type="SMART" id="SM00382"/>
    </source>
</evidence>
<dbReference type="PANTHER" id="PTHR43718">
    <property type="entry name" value="LON PROTEASE"/>
    <property type="match status" value="1"/>
</dbReference>
<dbReference type="Pfam" id="PF22667">
    <property type="entry name" value="Lon_lid"/>
    <property type="match status" value="1"/>
</dbReference>
<keyword evidence="3" id="KW-0645">Protease</keyword>
<evidence type="ECO:0000313" key="3">
    <source>
        <dbReference type="EMBL" id="AYV75977.1"/>
    </source>
</evidence>